<gene>
    <name evidence="1" type="ORF">LSAT_V11C400162420</name>
</gene>
<sequence length="90" mass="9965">MAQMGSKEFCMWAEVEELKIGLDCMLNGPSPTCSVTHAVRVSCVELIPGFDLLTLFVEVWWVAFGTFLNPEINSILLEIGAIIGEHHLKS</sequence>
<dbReference type="AlphaFoldDB" id="A0A9R1XIB3"/>
<dbReference type="Proteomes" id="UP000235145">
    <property type="component" value="Unassembled WGS sequence"/>
</dbReference>
<organism evidence="1 2">
    <name type="scientific">Lactuca sativa</name>
    <name type="common">Garden lettuce</name>
    <dbReference type="NCBI Taxonomy" id="4236"/>
    <lineage>
        <taxon>Eukaryota</taxon>
        <taxon>Viridiplantae</taxon>
        <taxon>Streptophyta</taxon>
        <taxon>Embryophyta</taxon>
        <taxon>Tracheophyta</taxon>
        <taxon>Spermatophyta</taxon>
        <taxon>Magnoliopsida</taxon>
        <taxon>eudicotyledons</taxon>
        <taxon>Gunneridae</taxon>
        <taxon>Pentapetalae</taxon>
        <taxon>asterids</taxon>
        <taxon>campanulids</taxon>
        <taxon>Asterales</taxon>
        <taxon>Asteraceae</taxon>
        <taxon>Cichorioideae</taxon>
        <taxon>Cichorieae</taxon>
        <taxon>Lactucinae</taxon>
        <taxon>Lactuca</taxon>
    </lineage>
</organism>
<accession>A0A9R1XIB3</accession>
<comment type="caution">
    <text evidence="1">The sequence shown here is derived from an EMBL/GenBank/DDBJ whole genome shotgun (WGS) entry which is preliminary data.</text>
</comment>
<proteinExistence type="predicted"/>
<name>A0A9R1XIB3_LACSA</name>
<evidence type="ECO:0000313" key="1">
    <source>
        <dbReference type="EMBL" id="KAJ0214146.1"/>
    </source>
</evidence>
<evidence type="ECO:0000313" key="2">
    <source>
        <dbReference type="Proteomes" id="UP000235145"/>
    </source>
</evidence>
<dbReference type="EMBL" id="NBSK02000004">
    <property type="protein sequence ID" value="KAJ0214146.1"/>
    <property type="molecule type" value="Genomic_DNA"/>
</dbReference>
<reference evidence="1 2" key="1">
    <citation type="journal article" date="2017" name="Nat. Commun.">
        <title>Genome assembly with in vitro proximity ligation data and whole-genome triplication in lettuce.</title>
        <authorList>
            <person name="Reyes-Chin-Wo S."/>
            <person name="Wang Z."/>
            <person name="Yang X."/>
            <person name="Kozik A."/>
            <person name="Arikit S."/>
            <person name="Song C."/>
            <person name="Xia L."/>
            <person name="Froenicke L."/>
            <person name="Lavelle D.O."/>
            <person name="Truco M.J."/>
            <person name="Xia R."/>
            <person name="Zhu S."/>
            <person name="Xu C."/>
            <person name="Xu H."/>
            <person name="Xu X."/>
            <person name="Cox K."/>
            <person name="Korf I."/>
            <person name="Meyers B.C."/>
            <person name="Michelmore R.W."/>
        </authorList>
    </citation>
    <scope>NUCLEOTIDE SEQUENCE [LARGE SCALE GENOMIC DNA]</scope>
    <source>
        <strain evidence="2">cv. Salinas</strain>
        <tissue evidence="1">Seedlings</tissue>
    </source>
</reference>
<protein>
    <submittedName>
        <fullName evidence="1">Uncharacterized protein</fullName>
    </submittedName>
</protein>
<keyword evidence="2" id="KW-1185">Reference proteome</keyword>